<protein>
    <submittedName>
        <fullName evidence="1">Uncharacterized protein</fullName>
    </submittedName>
</protein>
<dbReference type="Pfam" id="PF02810">
    <property type="entry name" value="SEC-C"/>
    <property type="match status" value="1"/>
</dbReference>
<gene>
    <name evidence="1" type="ORF">LSUE1_G000589</name>
</gene>
<name>A0A8T9CH93_9HELO</name>
<accession>A0A8T9CH93</accession>
<keyword evidence="2" id="KW-1185">Reference proteome</keyword>
<reference evidence="1 2" key="1">
    <citation type="submission" date="2018-05" db="EMBL/GenBank/DDBJ databases">
        <title>Genome sequencing and assembly of the regulated plant pathogen Lachnellula willkommii and related sister species for the development of diagnostic species identification markers.</title>
        <authorList>
            <person name="Giroux E."/>
            <person name="Bilodeau G."/>
        </authorList>
    </citation>
    <scope>NUCLEOTIDE SEQUENCE [LARGE SCALE GENOMIC DNA]</scope>
    <source>
        <strain evidence="1 2">CBS 268.59</strain>
    </source>
</reference>
<dbReference type="InterPro" id="IPR036770">
    <property type="entry name" value="Ankyrin_rpt-contain_sf"/>
</dbReference>
<dbReference type="SUPFAM" id="SSF48403">
    <property type="entry name" value="Ankyrin repeat"/>
    <property type="match status" value="1"/>
</dbReference>
<proteinExistence type="predicted"/>
<comment type="caution">
    <text evidence="1">The sequence shown here is derived from an EMBL/GenBank/DDBJ whole genome shotgun (WGS) entry which is preliminary data.</text>
</comment>
<dbReference type="Gene3D" id="3.10.450.50">
    <property type="match status" value="1"/>
</dbReference>
<organism evidence="1 2">
    <name type="scientific">Lachnellula suecica</name>
    <dbReference type="NCBI Taxonomy" id="602035"/>
    <lineage>
        <taxon>Eukaryota</taxon>
        <taxon>Fungi</taxon>
        <taxon>Dikarya</taxon>
        <taxon>Ascomycota</taxon>
        <taxon>Pezizomycotina</taxon>
        <taxon>Leotiomycetes</taxon>
        <taxon>Helotiales</taxon>
        <taxon>Lachnaceae</taxon>
        <taxon>Lachnellula</taxon>
    </lineage>
</organism>
<dbReference type="AlphaFoldDB" id="A0A8T9CH93"/>
<evidence type="ECO:0000313" key="2">
    <source>
        <dbReference type="Proteomes" id="UP000469558"/>
    </source>
</evidence>
<dbReference type="Gene3D" id="1.25.40.20">
    <property type="entry name" value="Ankyrin repeat-containing domain"/>
    <property type="match status" value="1"/>
</dbReference>
<dbReference type="EMBL" id="QGMK01000051">
    <property type="protein sequence ID" value="TVY84841.1"/>
    <property type="molecule type" value="Genomic_DNA"/>
</dbReference>
<sequence length="261" mass="28363">MANIPGGSHVLAGLDSQRLRTSCTSNSWTGADLDQYSRLLRGSTEIMRLDFNEKVKAEGIDNVRKSLADINYGPTKVPLFNFLLQLTILDPANRHQYLETARYLALEAKVPVDSMDLSGNTAFMYSISTKPYWDHEFADIMVNAGASINHRNRYGCVAGHDIIMARDLSPEGKKKTLEALKYFIEKGGDINIADGDGFSIKRMGINVQKIFPEVGPLLNGSTGAGNSSGASSTGGFGGKIGRNDPCRCGSKKKFKTCCGKI</sequence>
<dbReference type="InterPro" id="IPR004027">
    <property type="entry name" value="SEC_C_motif"/>
</dbReference>
<dbReference type="Proteomes" id="UP000469558">
    <property type="component" value="Unassembled WGS sequence"/>
</dbReference>
<dbReference type="OrthoDB" id="432970at2759"/>
<dbReference type="SUPFAM" id="SSF103642">
    <property type="entry name" value="Sec-C motif"/>
    <property type="match status" value="1"/>
</dbReference>
<evidence type="ECO:0000313" key="1">
    <source>
        <dbReference type="EMBL" id="TVY84841.1"/>
    </source>
</evidence>